<evidence type="ECO:0000256" key="10">
    <source>
        <dbReference type="ARBA" id="ARBA00022989"/>
    </source>
</evidence>
<evidence type="ECO:0000256" key="8">
    <source>
        <dbReference type="ARBA" id="ARBA00022967"/>
    </source>
</evidence>
<evidence type="ECO:0000256" key="13">
    <source>
        <dbReference type="ARBA" id="ARBA00023136"/>
    </source>
</evidence>
<dbReference type="GO" id="GO:0031966">
    <property type="term" value="C:mitochondrial membrane"/>
    <property type="evidence" value="ECO:0007669"/>
    <property type="project" value="UniProtKB-SubCell"/>
</dbReference>
<gene>
    <name evidence="18" type="primary">ND6</name>
</gene>
<feature type="transmembrane region" description="Helical" evidence="16">
    <location>
        <begin position="50"/>
        <end position="69"/>
    </location>
</feature>
<evidence type="ECO:0000256" key="16">
    <source>
        <dbReference type="SAM" id="Phobius"/>
    </source>
</evidence>
<keyword evidence="6" id="KW-0679">Respiratory chain</keyword>
<feature type="transmembrane region" description="Helical" evidence="16">
    <location>
        <begin position="142"/>
        <end position="166"/>
    </location>
</feature>
<evidence type="ECO:0000256" key="17">
    <source>
        <dbReference type="SAM" id="SignalP"/>
    </source>
</evidence>
<comment type="catalytic activity">
    <reaction evidence="15">
        <text>a ubiquinone + NADH + 5 H(+)(in) = a ubiquinol + NAD(+) + 4 H(+)(out)</text>
        <dbReference type="Rhea" id="RHEA:29091"/>
        <dbReference type="Rhea" id="RHEA-COMP:9565"/>
        <dbReference type="Rhea" id="RHEA-COMP:9566"/>
        <dbReference type="ChEBI" id="CHEBI:15378"/>
        <dbReference type="ChEBI" id="CHEBI:16389"/>
        <dbReference type="ChEBI" id="CHEBI:17976"/>
        <dbReference type="ChEBI" id="CHEBI:57540"/>
        <dbReference type="ChEBI" id="CHEBI:57945"/>
        <dbReference type="EC" id="7.1.1.2"/>
    </reaction>
</comment>
<evidence type="ECO:0000256" key="2">
    <source>
        <dbReference type="ARBA" id="ARBA00005698"/>
    </source>
</evidence>
<keyword evidence="13 16" id="KW-0472">Membrane</keyword>
<evidence type="ECO:0000256" key="12">
    <source>
        <dbReference type="ARBA" id="ARBA00023128"/>
    </source>
</evidence>
<keyword evidence="11" id="KW-0520">NAD</keyword>
<keyword evidence="9" id="KW-0249">Electron transport</keyword>
<evidence type="ECO:0000256" key="5">
    <source>
        <dbReference type="ARBA" id="ARBA00022448"/>
    </source>
</evidence>
<keyword evidence="7 16" id="KW-0812">Transmembrane</keyword>
<dbReference type="PANTHER" id="PTHR11435:SF1">
    <property type="entry name" value="NADH-UBIQUINONE OXIDOREDUCTASE CHAIN 6"/>
    <property type="match status" value="1"/>
</dbReference>
<dbReference type="InterPro" id="IPR050269">
    <property type="entry name" value="ComplexI_Subunit6"/>
</dbReference>
<evidence type="ECO:0000256" key="9">
    <source>
        <dbReference type="ARBA" id="ARBA00022982"/>
    </source>
</evidence>
<evidence type="ECO:0000256" key="3">
    <source>
        <dbReference type="ARBA" id="ARBA00012944"/>
    </source>
</evidence>
<evidence type="ECO:0000256" key="6">
    <source>
        <dbReference type="ARBA" id="ARBA00022660"/>
    </source>
</evidence>
<keyword evidence="5" id="KW-0813">Transport</keyword>
<dbReference type="EC" id="7.1.1.2" evidence="3"/>
<keyword evidence="10 16" id="KW-1133">Transmembrane helix</keyword>
<evidence type="ECO:0000256" key="15">
    <source>
        <dbReference type="ARBA" id="ARBA00049551"/>
    </source>
</evidence>
<comment type="similarity">
    <text evidence="2">Belongs to the complex I subunit 6 family.</text>
</comment>
<dbReference type="EMBL" id="MK281356">
    <property type="protein sequence ID" value="QBF44139.1"/>
    <property type="molecule type" value="Genomic_DNA"/>
</dbReference>
<proteinExistence type="inferred from homology"/>
<keyword evidence="12 18" id="KW-0496">Mitochondrion</keyword>
<name>A0A411NHH8_9DIPT</name>
<evidence type="ECO:0000256" key="4">
    <source>
        <dbReference type="ARBA" id="ARBA00021095"/>
    </source>
</evidence>
<feature type="chain" id="PRO_5019258365" description="NADH-ubiquinone oxidoreductase chain 6" evidence="17">
    <location>
        <begin position="16"/>
        <end position="173"/>
    </location>
</feature>
<feature type="signal peptide" evidence="17">
    <location>
        <begin position="1"/>
        <end position="15"/>
    </location>
</feature>
<evidence type="ECO:0000256" key="11">
    <source>
        <dbReference type="ARBA" id="ARBA00023027"/>
    </source>
</evidence>
<accession>A0A411NHH8</accession>
<dbReference type="PANTHER" id="PTHR11435">
    <property type="entry name" value="NADH UBIQUINONE OXIDOREDUCTASE SUBUNIT ND6"/>
    <property type="match status" value="1"/>
</dbReference>
<keyword evidence="8" id="KW-1278">Translocase</keyword>
<reference evidence="18" key="1">
    <citation type="journal article" date="2019" name="Int. J. Mol. Sci.">
        <title>Mitochondrial Genomes Provide Insights into the Phylogeny of Culicomorpha (Insecta: Diptera).</title>
        <authorList>
            <person name="Zhang X."/>
            <person name="Kang Z."/>
            <person name="Ding S."/>
            <person name="Wang Y."/>
            <person name="Borkent C."/>
            <person name="Saigusa T."/>
            <person name="Yang D."/>
        </authorList>
    </citation>
    <scope>NUCLEOTIDE SEQUENCE</scope>
</reference>
<dbReference type="AlphaFoldDB" id="A0A411NHH8"/>
<evidence type="ECO:0000313" key="18">
    <source>
        <dbReference type="EMBL" id="QBF44139.1"/>
    </source>
</evidence>
<comment type="subcellular location">
    <subcellularLocation>
        <location evidence="1">Mitochondrion membrane</location>
        <topology evidence="1">Multi-pass membrane protein</topology>
    </subcellularLocation>
</comment>
<feature type="transmembrane region" description="Helical" evidence="16">
    <location>
        <begin position="89"/>
        <end position="109"/>
    </location>
</feature>
<organism evidence="18">
    <name type="scientific">Chaoborus sp. ZK-2019</name>
    <dbReference type="NCBI Taxonomy" id="2527953"/>
    <lineage>
        <taxon>Eukaryota</taxon>
        <taxon>Metazoa</taxon>
        <taxon>Ecdysozoa</taxon>
        <taxon>Arthropoda</taxon>
        <taxon>Hexapoda</taxon>
        <taxon>Insecta</taxon>
        <taxon>Pterygota</taxon>
        <taxon>Neoptera</taxon>
        <taxon>Endopterygota</taxon>
        <taxon>Diptera</taxon>
        <taxon>Nematocera</taxon>
        <taxon>Culicoidea</taxon>
        <taxon>Chaoboridae</taxon>
        <taxon>Chaoborus</taxon>
    </lineage>
</organism>
<keyword evidence="17" id="KW-0732">Signal</keyword>
<evidence type="ECO:0000256" key="7">
    <source>
        <dbReference type="ARBA" id="ARBA00022692"/>
    </source>
</evidence>
<dbReference type="GO" id="GO:0008137">
    <property type="term" value="F:NADH dehydrogenase (ubiquinone) activity"/>
    <property type="evidence" value="ECO:0007669"/>
    <property type="project" value="UniProtKB-EC"/>
</dbReference>
<evidence type="ECO:0000256" key="14">
    <source>
        <dbReference type="ARBA" id="ARBA00031019"/>
    </source>
</evidence>
<geneLocation type="mitochondrion" evidence="18"/>
<evidence type="ECO:0000256" key="1">
    <source>
        <dbReference type="ARBA" id="ARBA00004225"/>
    </source>
</evidence>
<feature type="transmembrane region" description="Helical" evidence="16">
    <location>
        <begin position="25"/>
        <end position="43"/>
    </location>
</feature>
<protein>
    <recommendedName>
        <fullName evidence="4">NADH-ubiquinone oxidoreductase chain 6</fullName>
        <ecNumber evidence="3">7.1.1.2</ecNumber>
    </recommendedName>
    <alternativeName>
        <fullName evidence="14">NADH dehydrogenase subunit 6</fullName>
    </alternativeName>
</protein>
<sequence>MYLFMLLFLSIMTTAIFLKTKHPLTMGMTLLIQTLMICLMTGIMSKTFWFSYILFLIFLGGMLILFIYMTAIASNEMFAISFKSMTLPMMMIFLMMMMLMFNDSLLININKSMDMMNSMIMSSLINENCLHLNKIYNFPSNFISIILMNYLLLTLVVIVKITNIFYGPLRSMK</sequence>